<dbReference type="AlphaFoldDB" id="A0A0X8JN11"/>
<reference evidence="3" key="1">
    <citation type="submission" date="2016-02" db="EMBL/GenBank/DDBJ databases">
        <authorList>
            <person name="Holder M.E."/>
            <person name="Ajami N.J."/>
            <person name="Petrosino J.F."/>
        </authorList>
    </citation>
    <scope>NUCLEOTIDE SEQUENCE [LARGE SCALE GENOMIC DNA]</scope>
    <source>
        <strain evidence="3">DSM 12838</strain>
    </source>
</reference>
<evidence type="ECO:0000313" key="3">
    <source>
        <dbReference type="Proteomes" id="UP000063964"/>
    </source>
</evidence>
<gene>
    <name evidence="2" type="ORF">AXF15_00640</name>
</gene>
<keyword evidence="3" id="KW-1185">Reference proteome</keyword>
<dbReference type="OrthoDB" id="467573at2"/>
<dbReference type="EMBL" id="CP014230">
    <property type="protein sequence ID" value="AMD91769.1"/>
    <property type="molecule type" value="Genomic_DNA"/>
</dbReference>
<evidence type="ECO:0000259" key="1">
    <source>
        <dbReference type="Pfam" id="PF00551"/>
    </source>
</evidence>
<feature type="domain" description="Formyl transferase N-terminal" evidence="1">
    <location>
        <begin position="295"/>
        <end position="386"/>
    </location>
</feature>
<sequence>MNQTVYPYTQGDLLAHPQTYQYSDYLGASFLEAWKKNRNTARAALGGPVPPPPPKTESLSAGTLEWHLETLLSGIVTGNMNQQEFQRLVHDWIKKFEVRKQFFAAYGPGLKPTSQRPAPTRLYLRYAEVMAAAYEAGSGLPGLNVLLKVLDTLISCGHTLSADESGRLTSLILRERAFVEALAARPGASLPPEATNIREEDSISLNMPAPKKLRLDDVVFLAADTPRSKAYAQAMARRNIIVKAGVLFSSSGGGQAGQKAAPPAGHWSGAPFPLPDFSLPLKESLARVCRQVCNVSASHVNDPAILQTLLDYSPHMVIYSGYGSQIVGETLLSSGMEFLHVHAGWLPKFRGSTTTYYHLLSTGACGASAILLRNQLDGGPILAKKWFPRPPANLDIDYIYDSAIRADLLVDVLCKRAENKTPPIPEVQPEQGVMYYIIHPVLKHLARLSCQ</sequence>
<accession>A0A0X8JN11</accession>
<proteinExistence type="predicted"/>
<dbReference type="STRING" id="888061.AXF15_00640"/>
<protein>
    <recommendedName>
        <fullName evidence="1">Formyl transferase N-terminal domain-containing protein</fullName>
    </recommendedName>
</protein>
<organism evidence="2 3">
    <name type="scientific">Desulfomicrobium orale DSM 12838</name>
    <dbReference type="NCBI Taxonomy" id="888061"/>
    <lineage>
        <taxon>Bacteria</taxon>
        <taxon>Pseudomonadati</taxon>
        <taxon>Thermodesulfobacteriota</taxon>
        <taxon>Desulfovibrionia</taxon>
        <taxon>Desulfovibrionales</taxon>
        <taxon>Desulfomicrobiaceae</taxon>
        <taxon>Desulfomicrobium</taxon>
    </lineage>
</organism>
<evidence type="ECO:0000313" key="2">
    <source>
        <dbReference type="EMBL" id="AMD91769.1"/>
    </source>
</evidence>
<name>A0A0X8JN11_9BACT</name>
<dbReference type="InterPro" id="IPR002376">
    <property type="entry name" value="Formyl_transf_N"/>
</dbReference>
<dbReference type="KEGG" id="doa:AXF15_00640"/>
<dbReference type="Pfam" id="PF00551">
    <property type="entry name" value="Formyl_trans_N"/>
    <property type="match status" value="1"/>
</dbReference>
<dbReference type="SUPFAM" id="SSF53328">
    <property type="entry name" value="Formyltransferase"/>
    <property type="match status" value="1"/>
</dbReference>
<dbReference type="Proteomes" id="UP000063964">
    <property type="component" value="Chromosome"/>
</dbReference>
<dbReference type="InterPro" id="IPR036477">
    <property type="entry name" value="Formyl_transf_N_sf"/>
</dbReference>
<dbReference type="RefSeq" id="WP_066601859.1">
    <property type="nucleotide sequence ID" value="NZ_CP014230.1"/>
</dbReference>
<dbReference type="Gene3D" id="3.40.50.170">
    <property type="entry name" value="Formyl transferase, N-terminal domain"/>
    <property type="match status" value="1"/>
</dbReference>